<gene>
    <name evidence="1" type="ORF">LSAT_V11C500278890</name>
</gene>
<organism evidence="1 2">
    <name type="scientific">Lactuca sativa</name>
    <name type="common">Garden lettuce</name>
    <dbReference type="NCBI Taxonomy" id="4236"/>
    <lineage>
        <taxon>Eukaryota</taxon>
        <taxon>Viridiplantae</taxon>
        <taxon>Streptophyta</taxon>
        <taxon>Embryophyta</taxon>
        <taxon>Tracheophyta</taxon>
        <taxon>Spermatophyta</taxon>
        <taxon>Magnoliopsida</taxon>
        <taxon>eudicotyledons</taxon>
        <taxon>Gunneridae</taxon>
        <taxon>Pentapetalae</taxon>
        <taxon>asterids</taxon>
        <taxon>campanulids</taxon>
        <taxon>Asterales</taxon>
        <taxon>Asteraceae</taxon>
        <taxon>Cichorioideae</taxon>
        <taxon>Cichorieae</taxon>
        <taxon>Lactucinae</taxon>
        <taxon>Lactuca</taxon>
    </lineage>
</organism>
<evidence type="ECO:0000313" key="2">
    <source>
        <dbReference type="Proteomes" id="UP000235145"/>
    </source>
</evidence>
<proteinExistence type="predicted"/>
<dbReference type="EMBL" id="NBSK02000005">
    <property type="protein sequence ID" value="KAJ0204945.1"/>
    <property type="molecule type" value="Genomic_DNA"/>
</dbReference>
<dbReference type="PANTHER" id="PTHR35317:SF35">
    <property type="entry name" value="DUF4219 DOMAIN-CONTAINING PROTEIN"/>
    <property type="match status" value="1"/>
</dbReference>
<accession>A0A9R1VHM8</accession>
<dbReference type="PANTHER" id="PTHR35317">
    <property type="entry name" value="OS04G0629600 PROTEIN"/>
    <property type="match status" value="1"/>
</dbReference>
<sequence>MKNSCMKTRERMPRNRLLQQVVHDTKFSRIEAASIVKEAWEVLPEEFHGDSKVTASLKREVENLSMRHEEVVDFMSRSMDTMSKLREYGEEISDHTIVEKVLWSVHATSGSRYTYTSSIDMALKFKE</sequence>
<protein>
    <submittedName>
        <fullName evidence="1">Uncharacterized protein</fullName>
    </submittedName>
</protein>
<evidence type="ECO:0000313" key="1">
    <source>
        <dbReference type="EMBL" id="KAJ0204945.1"/>
    </source>
</evidence>
<dbReference type="AlphaFoldDB" id="A0A9R1VHM8"/>
<comment type="caution">
    <text evidence="1">The sequence shown here is derived from an EMBL/GenBank/DDBJ whole genome shotgun (WGS) entry which is preliminary data.</text>
</comment>
<dbReference type="Pfam" id="PF14223">
    <property type="entry name" value="Retrotran_gag_2"/>
    <property type="match status" value="1"/>
</dbReference>
<reference evidence="1 2" key="1">
    <citation type="journal article" date="2017" name="Nat. Commun.">
        <title>Genome assembly with in vitro proximity ligation data and whole-genome triplication in lettuce.</title>
        <authorList>
            <person name="Reyes-Chin-Wo S."/>
            <person name="Wang Z."/>
            <person name="Yang X."/>
            <person name="Kozik A."/>
            <person name="Arikit S."/>
            <person name="Song C."/>
            <person name="Xia L."/>
            <person name="Froenicke L."/>
            <person name="Lavelle D.O."/>
            <person name="Truco M.J."/>
            <person name="Xia R."/>
            <person name="Zhu S."/>
            <person name="Xu C."/>
            <person name="Xu H."/>
            <person name="Xu X."/>
            <person name="Cox K."/>
            <person name="Korf I."/>
            <person name="Meyers B.C."/>
            <person name="Michelmore R.W."/>
        </authorList>
    </citation>
    <scope>NUCLEOTIDE SEQUENCE [LARGE SCALE GENOMIC DNA]</scope>
    <source>
        <strain evidence="2">cv. Salinas</strain>
        <tissue evidence="1">Seedlings</tissue>
    </source>
</reference>
<keyword evidence="2" id="KW-1185">Reference proteome</keyword>
<dbReference type="Proteomes" id="UP000235145">
    <property type="component" value="Unassembled WGS sequence"/>
</dbReference>
<name>A0A9R1VHM8_LACSA</name>